<dbReference type="PANTHER" id="PTHR12829:SF8">
    <property type="entry name" value="CHROMOSOME UNDETERMINED SCAFFOLD_82, WHOLE GENOME SHOTGUN SEQUENCE"/>
    <property type="match status" value="1"/>
</dbReference>
<dbReference type="EMBL" id="MU620896">
    <property type="protein sequence ID" value="KAI8583391.1"/>
    <property type="molecule type" value="Genomic_DNA"/>
</dbReference>
<feature type="region of interest" description="Disordered" evidence="2">
    <location>
        <begin position="101"/>
        <end position="121"/>
    </location>
</feature>
<feature type="compositionally biased region" description="Basic and acidic residues" evidence="2">
    <location>
        <begin position="7"/>
        <end position="22"/>
    </location>
</feature>
<evidence type="ECO:0000313" key="4">
    <source>
        <dbReference type="Proteomes" id="UP001206595"/>
    </source>
</evidence>
<dbReference type="RefSeq" id="XP_051448395.1">
    <property type="nucleotide sequence ID" value="XM_051586055.1"/>
</dbReference>
<evidence type="ECO:0000256" key="1">
    <source>
        <dbReference type="PROSITE-ProRule" id="PRU00489"/>
    </source>
</evidence>
<sequence>MEFNLTRFEKSTTEEKPPKKDLLSLSRKRRIGSEEDNSTKRQALKPSNGAVQGSKCNVTDHIADKLQDSHISKQPNKPYCDKACAHGEGSSKHHQIHWGFMMKDKPKVKKEENKKVDSDEEFWKKAAEMAPEDDVQSEDEDMIETLPGTPSFDDMPSPVVNTLLEQLEAQPEEEDDDTLMIPDDDTDTEKEVANDRRSPEPSEQDIPANDEEETEKSSVVRTKVPGENTFSHDCVKTWSPARIHAWEIRRLNPEAFYYRFVDPAQGQSNGSFTKTDHDNFMKRMEEWKEKGYRIGASWGIFSMGIPHRAGYQCSAYYRKLIQSKKIKDDAYAIVDGKLKMVDKNRTNAGEAATSALSSAWDLDEVKEIEREVDQWLKEYHNRSGSIVAKKPAAPRPKAAPRVHKSTATKSGDIALLVKQNIGVGNFRLLSDEEAFMLANEPSAITLKRRNWDLEWKESLQEYRKFVEGFQDPDVRRKYHELKKQWRKGLITTELNMSLRRQTQNTPTTTVAPTTSAPVAKKPTQLSLANFFSGVKKVKPKTDTPDDLISRYIIPNDLFSGVKQMRGLYNSKRASATEPKTAYWEMKDMNDCVSVLDEVMSQTEAASSQSPIEGMLIDPPWEFYVADGRNDGRCTWSLTDMMSLMENVLQHMSAGLIFMWTHKSTQADVVRMMYSLGCTYVENLVWFKKTLSNVLQDRPSPYFSSSKEILLIFKRGEGFELRHQRTADVIIDFERPTEQWIHEEYTELKPPGVYDMIETLLPKAGFDEALGRGRFLELWAKRQAPRRDGWLAFHHIKTEVDTDAKQIHQEESMDTANNETEVASMADQN</sequence>
<evidence type="ECO:0000313" key="3">
    <source>
        <dbReference type="EMBL" id="KAI8583391.1"/>
    </source>
</evidence>
<dbReference type="InterPro" id="IPR007757">
    <property type="entry name" value="MT-A70-like"/>
</dbReference>
<feature type="region of interest" description="Disordered" evidence="2">
    <location>
        <begin position="169"/>
        <end position="222"/>
    </location>
</feature>
<dbReference type="GO" id="GO:0036396">
    <property type="term" value="C:RNA N6-methyladenosine methyltransferase complex"/>
    <property type="evidence" value="ECO:0007669"/>
    <property type="project" value="TreeGrafter"/>
</dbReference>
<feature type="compositionally biased region" description="Basic and acidic residues" evidence="2">
    <location>
        <begin position="102"/>
        <end position="121"/>
    </location>
</feature>
<dbReference type="SUPFAM" id="SSF53335">
    <property type="entry name" value="S-adenosyl-L-methionine-dependent methyltransferases"/>
    <property type="match status" value="1"/>
</dbReference>
<dbReference type="GO" id="GO:0008168">
    <property type="term" value="F:methyltransferase activity"/>
    <property type="evidence" value="ECO:0007669"/>
    <property type="project" value="TreeGrafter"/>
</dbReference>
<feature type="compositionally biased region" description="Acidic residues" evidence="2">
    <location>
        <begin position="170"/>
        <end position="188"/>
    </location>
</feature>
<dbReference type="AlphaFoldDB" id="A0AAD5EI85"/>
<dbReference type="Proteomes" id="UP001206595">
    <property type="component" value="Unassembled WGS sequence"/>
</dbReference>
<reference evidence="3" key="1">
    <citation type="submission" date="2021-06" db="EMBL/GenBank/DDBJ databases">
        <authorList>
            <consortium name="DOE Joint Genome Institute"/>
            <person name="Mondo S.J."/>
            <person name="Amses K.R."/>
            <person name="Simmons D.R."/>
            <person name="Longcore J.E."/>
            <person name="Seto K."/>
            <person name="Alves G.H."/>
            <person name="Bonds A.E."/>
            <person name="Quandt C.A."/>
            <person name="Davis W.J."/>
            <person name="Chang Y."/>
            <person name="Letcher P.M."/>
            <person name="Powell M.J."/>
            <person name="Kuo A."/>
            <person name="Labutti K."/>
            <person name="Pangilinan J."/>
            <person name="Andreopoulos W."/>
            <person name="Tritt A."/>
            <person name="Riley R."/>
            <person name="Hundley H."/>
            <person name="Johnson J."/>
            <person name="Lipzen A."/>
            <person name="Barry K."/>
            <person name="Berbee M.L."/>
            <person name="Buchler N.E."/>
            <person name="Grigoriev I.V."/>
            <person name="Spatafora J.W."/>
            <person name="Stajich J.E."/>
            <person name="James T.Y."/>
        </authorList>
    </citation>
    <scope>NUCLEOTIDE SEQUENCE</scope>
    <source>
        <strain evidence="3">AG</strain>
    </source>
</reference>
<comment type="similarity">
    <text evidence="1">Belongs to the MT-A70-like family.</text>
</comment>
<dbReference type="PANTHER" id="PTHR12829">
    <property type="entry name" value="N6-ADENOSINE-METHYLTRANSFERASE"/>
    <property type="match status" value="1"/>
</dbReference>
<evidence type="ECO:0000256" key="2">
    <source>
        <dbReference type="SAM" id="MobiDB-lite"/>
    </source>
</evidence>
<keyword evidence="4" id="KW-1185">Reference proteome</keyword>
<comment type="caution">
    <text evidence="3">The sequence shown here is derived from an EMBL/GenBank/DDBJ whole genome shotgun (WGS) entry which is preliminary data.</text>
</comment>
<dbReference type="Gene3D" id="3.40.50.150">
    <property type="entry name" value="Vaccinia Virus protein VP39"/>
    <property type="match status" value="1"/>
</dbReference>
<accession>A0AAD5EI85</accession>
<feature type="region of interest" description="Disordered" evidence="2">
    <location>
        <begin position="1"/>
        <end position="55"/>
    </location>
</feature>
<dbReference type="GeneID" id="75911403"/>
<dbReference type="InterPro" id="IPR029063">
    <property type="entry name" value="SAM-dependent_MTases_sf"/>
</dbReference>
<organism evidence="3 4">
    <name type="scientific">Umbelopsis ramanniana AG</name>
    <dbReference type="NCBI Taxonomy" id="1314678"/>
    <lineage>
        <taxon>Eukaryota</taxon>
        <taxon>Fungi</taxon>
        <taxon>Fungi incertae sedis</taxon>
        <taxon>Mucoromycota</taxon>
        <taxon>Mucoromycotina</taxon>
        <taxon>Umbelopsidomycetes</taxon>
        <taxon>Umbelopsidales</taxon>
        <taxon>Umbelopsidaceae</taxon>
        <taxon>Umbelopsis</taxon>
    </lineage>
</organism>
<reference evidence="3" key="2">
    <citation type="journal article" date="2022" name="Proc. Natl. Acad. Sci. U.S.A.">
        <title>Diploid-dominant life cycles characterize the early evolution of Fungi.</title>
        <authorList>
            <person name="Amses K.R."/>
            <person name="Simmons D.R."/>
            <person name="Longcore J.E."/>
            <person name="Mondo S.J."/>
            <person name="Seto K."/>
            <person name="Jeronimo G.H."/>
            <person name="Bonds A.E."/>
            <person name="Quandt C.A."/>
            <person name="Davis W.J."/>
            <person name="Chang Y."/>
            <person name="Federici B.A."/>
            <person name="Kuo A."/>
            <person name="LaButti K."/>
            <person name="Pangilinan J."/>
            <person name="Andreopoulos W."/>
            <person name="Tritt A."/>
            <person name="Riley R."/>
            <person name="Hundley H."/>
            <person name="Johnson J."/>
            <person name="Lipzen A."/>
            <person name="Barry K."/>
            <person name="Lang B.F."/>
            <person name="Cuomo C.A."/>
            <person name="Buchler N.E."/>
            <person name="Grigoriev I.V."/>
            <person name="Spatafora J.W."/>
            <person name="Stajich J.E."/>
            <person name="James T.Y."/>
        </authorList>
    </citation>
    <scope>NUCLEOTIDE SEQUENCE</scope>
    <source>
        <strain evidence="3">AG</strain>
    </source>
</reference>
<proteinExistence type="inferred from homology"/>
<dbReference type="PROSITE" id="PS51143">
    <property type="entry name" value="MT_A70"/>
    <property type="match status" value="1"/>
</dbReference>
<gene>
    <name evidence="3" type="ORF">K450DRAFT_223403</name>
</gene>
<feature type="compositionally biased region" description="Basic and acidic residues" evidence="2">
    <location>
        <begin position="189"/>
        <end position="200"/>
    </location>
</feature>
<name>A0AAD5EI85_UMBRA</name>
<dbReference type="Pfam" id="PF05063">
    <property type="entry name" value="MT-A70"/>
    <property type="match status" value="1"/>
</dbReference>
<protein>
    <submittedName>
        <fullName evidence="3">Uncharacterized protein</fullName>
    </submittedName>
</protein>
<dbReference type="GO" id="GO:0005634">
    <property type="term" value="C:nucleus"/>
    <property type="evidence" value="ECO:0007669"/>
    <property type="project" value="TreeGrafter"/>
</dbReference>